<evidence type="ECO:0000313" key="5">
    <source>
        <dbReference type="Proteomes" id="UP001156140"/>
    </source>
</evidence>
<feature type="transmembrane region" description="Helical" evidence="2">
    <location>
        <begin position="69"/>
        <end position="90"/>
    </location>
</feature>
<dbReference type="Pfam" id="PF14219">
    <property type="entry name" value="DUF4328"/>
    <property type="match status" value="1"/>
</dbReference>
<evidence type="ECO:0000259" key="3">
    <source>
        <dbReference type="Pfam" id="PF14219"/>
    </source>
</evidence>
<evidence type="ECO:0000313" key="4">
    <source>
        <dbReference type="EMBL" id="MCI0128008.1"/>
    </source>
</evidence>
<dbReference type="AlphaFoldDB" id="A0AA41UBY3"/>
<feature type="transmembrane region" description="Helical" evidence="2">
    <location>
        <begin position="20"/>
        <end position="40"/>
    </location>
</feature>
<protein>
    <submittedName>
        <fullName evidence="4">DUF4328 domain-containing protein</fullName>
    </submittedName>
</protein>
<keyword evidence="2" id="KW-0472">Membrane</keyword>
<proteinExistence type="predicted"/>
<feature type="transmembrane region" description="Helical" evidence="2">
    <location>
        <begin position="153"/>
        <end position="175"/>
    </location>
</feature>
<keyword evidence="2" id="KW-1133">Transmembrane helix</keyword>
<dbReference type="RefSeq" id="WP_281736279.1">
    <property type="nucleotide sequence ID" value="NZ_JAKETQ010000001.1"/>
</dbReference>
<feature type="domain" description="DUF4328" evidence="3">
    <location>
        <begin position="65"/>
        <end position="212"/>
    </location>
</feature>
<evidence type="ECO:0000256" key="1">
    <source>
        <dbReference type="SAM" id="MobiDB-lite"/>
    </source>
</evidence>
<keyword evidence="2" id="KW-0812">Transmembrane</keyword>
<evidence type="ECO:0000256" key="2">
    <source>
        <dbReference type="SAM" id="Phobius"/>
    </source>
</evidence>
<dbReference type="InterPro" id="IPR025565">
    <property type="entry name" value="DUF4328"/>
</dbReference>
<reference evidence="4" key="1">
    <citation type="submission" date="2022-03" db="EMBL/GenBank/DDBJ databases">
        <title>The complete genome sequence of a Methyloterrigena soli.</title>
        <authorList>
            <person name="Zi Z."/>
        </authorList>
    </citation>
    <scope>NUCLEOTIDE SEQUENCE</scope>
    <source>
        <strain evidence="4">M48</strain>
    </source>
</reference>
<feature type="transmembrane region" description="Helical" evidence="2">
    <location>
        <begin position="187"/>
        <end position="209"/>
    </location>
</feature>
<name>A0AA41UBY3_9HYPH</name>
<dbReference type="Proteomes" id="UP001156140">
    <property type="component" value="Unassembled WGS sequence"/>
</dbReference>
<gene>
    <name evidence="4" type="ORF">ML536_14355</name>
</gene>
<comment type="caution">
    <text evidence="4">The sequence shown here is derived from an EMBL/GenBank/DDBJ whole genome shotgun (WGS) entry which is preliminary data.</text>
</comment>
<dbReference type="EMBL" id="JALAZD010000001">
    <property type="protein sequence ID" value="MCI0128008.1"/>
    <property type="molecule type" value="Genomic_DNA"/>
</dbReference>
<keyword evidence="5" id="KW-1185">Reference proteome</keyword>
<sequence>MTDLPRPAYAAPRKLSRWLLLFLLLNLLAAAIAVVTGFLARLPLVQLRKGVASDAVINAVLETEERHNLVSAVHGAIGIIVGILFLMWVYRVARNAHALAVKPMRFTPGSAVWWYFVPVFNIFRPYQAFFEVWSVSADPDAPYRNRRSDALALWWFLWLVSNALLTVAIIIIVVSRKDDIGSLLLGNIFRLGGDILAIPLSLAVMRIVVRLNKLQAAYHHRHHEAHKPDPRVPANANPAHA</sequence>
<feature type="region of interest" description="Disordered" evidence="1">
    <location>
        <begin position="222"/>
        <end position="241"/>
    </location>
</feature>
<organism evidence="4 5">
    <name type="scientific">Paradevosia shaoguanensis</name>
    <dbReference type="NCBI Taxonomy" id="1335043"/>
    <lineage>
        <taxon>Bacteria</taxon>
        <taxon>Pseudomonadati</taxon>
        <taxon>Pseudomonadota</taxon>
        <taxon>Alphaproteobacteria</taxon>
        <taxon>Hyphomicrobiales</taxon>
        <taxon>Devosiaceae</taxon>
        <taxon>Paradevosia</taxon>
    </lineage>
</organism>
<accession>A0AA41UBY3</accession>